<proteinExistence type="predicted"/>
<comment type="caution">
    <text evidence="1">The sequence shown here is derived from an EMBL/GenBank/DDBJ whole genome shotgun (WGS) entry which is preliminary data.</text>
</comment>
<evidence type="ECO:0000313" key="1">
    <source>
        <dbReference type="EMBL" id="KAF2258475.1"/>
    </source>
</evidence>
<sequence length="75" mass="8671">MRLRERLLSLHWLKSYALNNSRMWFTRRLGYIAGQITASAAASQFLERIRLIKDGKVGFGDEAHDLDEVVAELHQ</sequence>
<evidence type="ECO:0000313" key="2">
    <source>
        <dbReference type="Proteomes" id="UP000800093"/>
    </source>
</evidence>
<organism evidence="1 2">
    <name type="scientific">Lojkania enalia</name>
    <dbReference type="NCBI Taxonomy" id="147567"/>
    <lineage>
        <taxon>Eukaryota</taxon>
        <taxon>Fungi</taxon>
        <taxon>Dikarya</taxon>
        <taxon>Ascomycota</taxon>
        <taxon>Pezizomycotina</taxon>
        <taxon>Dothideomycetes</taxon>
        <taxon>Pleosporomycetidae</taxon>
        <taxon>Pleosporales</taxon>
        <taxon>Pleosporales incertae sedis</taxon>
        <taxon>Lojkania</taxon>
    </lineage>
</organism>
<keyword evidence="2" id="KW-1185">Reference proteome</keyword>
<dbReference type="EMBL" id="ML986760">
    <property type="protein sequence ID" value="KAF2258475.1"/>
    <property type="molecule type" value="Genomic_DNA"/>
</dbReference>
<name>A0A9P4K1J7_9PLEO</name>
<accession>A0A9P4K1J7</accession>
<protein>
    <submittedName>
        <fullName evidence="1">Uncharacterized protein</fullName>
    </submittedName>
</protein>
<dbReference type="AlphaFoldDB" id="A0A9P4K1J7"/>
<gene>
    <name evidence="1" type="ORF">CC78DRAFT_587067</name>
</gene>
<reference evidence="2" key="1">
    <citation type="journal article" date="2020" name="Stud. Mycol.">
        <title>101 Dothideomycetes genomes: A test case for predicting lifestyles and emergence of pathogens.</title>
        <authorList>
            <person name="Haridas S."/>
            <person name="Albert R."/>
            <person name="Binder M."/>
            <person name="Bloem J."/>
            <person name="LaButti K."/>
            <person name="Salamov A."/>
            <person name="Andreopoulos B."/>
            <person name="Baker S."/>
            <person name="Barry K."/>
            <person name="Bills G."/>
            <person name="Bluhm B."/>
            <person name="Cannon C."/>
            <person name="Castanera R."/>
            <person name="Culley D."/>
            <person name="Daum C."/>
            <person name="Ezra D."/>
            <person name="Gonzalez J."/>
            <person name="Henrissat B."/>
            <person name="Kuo A."/>
            <person name="Liang C."/>
            <person name="Lipzen A."/>
            <person name="Lutzoni F."/>
            <person name="Magnuson J."/>
            <person name="Mondo S."/>
            <person name="Nolan M."/>
            <person name="Ohm R."/>
            <person name="Pangilinan J."/>
            <person name="Park H.-J."/>
            <person name="Ramirez L."/>
            <person name="Alfaro M."/>
            <person name="Sun H."/>
            <person name="Tritt A."/>
            <person name="Yoshinaga Y."/>
            <person name="Zwiers L.-H."/>
            <person name="Turgeon B."/>
            <person name="Goodwin S."/>
            <person name="Spatafora J."/>
            <person name="Crous P."/>
            <person name="Grigoriev I."/>
        </authorList>
    </citation>
    <scope>NUCLEOTIDE SEQUENCE [LARGE SCALE GENOMIC DNA]</scope>
    <source>
        <strain evidence="2">CBS 304.66</strain>
    </source>
</reference>
<dbReference type="Proteomes" id="UP000800093">
    <property type="component" value="Unassembled WGS sequence"/>
</dbReference>